<dbReference type="Gene3D" id="3.40.50.300">
    <property type="entry name" value="P-loop containing nucleotide triphosphate hydrolases"/>
    <property type="match status" value="1"/>
</dbReference>
<sequence length="168" mass="18537">MKENPIITSPWTRISHSPEETAELANELAGLFAPKGLVMLSGDLGSGKTTLTQDLLKAWGYKGSVKSPTFDLVHVYPLPAFTVYHADLYRLQGDDGLDILDLPSPHDAHSIIIAEWGEALRSLYPEGFALSLEACGENCRQVELTAYGPGAQQRLQQWRTSQSLKRRS</sequence>
<evidence type="ECO:0000256" key="8">
    <source>
        <dbReference type="ARBA" id="ARBA00022840"/>
    </source>
</evidence>
<reference evidence="11 12" key="1">
    <citation type="journal article" date="2019" name="Sci. Rep.">
        <title>Sulfobacillus thermotolerans: new insights into resistance and metabolic capacities of acidophilic chemolithotrophs.</title>
        <authorList>
            <person name="Panyushkina A.E."/>
            <person name="Babenko V.V."/>
            <person name="Nikitina A.S."/>
            <person name="Selezneva O.V."/>
            <person name="Tsaplina I.A."/>
            <person name="Letarova M.A."/>
            <person name="Kostryukova E.S."/>
            <person name="Letarov A.V."/>
        </authorList>
    </citation>
    <scope>NUCLEOTIDE SEQUENCE [LARGE SCALE GENOMIC DNA]</scope>
    <source>
        <strain evidence="11 12">Kr1</strain>
    </source>
</reference>
<dbReference type="Proteomes" id="UP000325292">
    <property type="component" value="Chromosome"/>
</dbReference>
<dbReference type="PANTHER" id="PTHR33540:SF2">
    <property type="entry name" value="TRNA THREONYLCARBAMOYLADENOSINE BIOSYNTHESIS PROTEIN TSAE"/>
    <property type="match status" value="1"/>
</dbReference>
<organism evidence="11 12">
    <name type="scientific">Sulfobacillus thermotolerans</name>
    <dbReference type="NCBI Taxonomy" id="338644"/>
    <lineage>
        <taxon>Bacteria</taxon>
        <taxon>Bacillati</taxon>
        <taxon>Bacillota</taxon>
        <taxon>Clostridia</taxon>
        <taxon>Eubacteriales</taxon>
        <taxon>Clostridiales Family XVII. Incertae Sedis</taxon>
        <taxon>Sulfobacillus</taxon>
    </lineage>
</organism>
<evidence type="ECO:0000256" key="5">
    <source>
        <dbReference type="ARBA" id="ARBA00022694"/>
    </source>
</evidence>
<evidence type="ECO:0000256" key="10">
    <source>
        <dbReference type="ARBA" id="ARBA00032441"/>
    </source>
</evidence>
<comment type="similarity">
    <text evidence="2">Belongs to the TsaE family.</text>
</comment>
<evidence type="ECO:0000313" key="11">
    <source>
        <dbReference type="EMBL" id="AUW93990.1"/>
    </source>
</evidence>
<keyword evidence="7" id="KW-0547">Nucleotide-binding</keyword>
<comment type="subcellular location">
    <subcellularLocation>
        <location evidence="1">Cytoplasm</location>
    </subcellularLocation>
</comment>
<keyword evidence="9" id="KW-0460">Magnesium</keyword>
<dbReference type="InterPro" id="IPR027417">
    <property type="entry name" value="P-loop_NTPase"/>
</dbReference>
<dbReference type="EMBL" id="CP019454">
    <property type="protein sequence ID" value="AUW93990.1"/>
    <property type="molecule type" value="Genomic_DNA"/>
</dbReference>
<evidence type="ECO:0000256" key="2">
    <source>
        <dbReference type="ARBA" id="ARBA00007599"/>
    </source>
</evidence>
<keyword evidence="8" id="KW-0067">ATP-binding</keyword>
<evidence type="ECO:0000256" key="3">
    <source>
        <dbReference type="ARBA" id="ARBA00019010"/>
    </source>
</evidence>
<keyword evidence="12" id="KW-1185">Reference proteome</keyword>
<keyword evidence="5" id="KW-0819">tRNA processing</keyword>
<evidence type="ECO:0000313" key="12">
    <source>
        <dbReference type="Proteomes" id="UP000325292"/>
    </source>
</evidence>
<protein>
    <recommendedName>
        <fullName evidence="3">tRNA threonylcarbamoyladenosine biosynthesis protein TsaE</fullName>
    </recommendedName>
    <alternativeName>
        <fullName evidence="10">t(6)A37 threonylcarbamoyladenosine biosynthesis protein TsaE</fullName>
    </alternativeName>
</protein>
<evidence type="ECO:0000256" key="7">
    <source>
        <dbReference type="ARBA" id="ARBA00022741"/>
    </source>
</evidence>
<evidence type="ECO:0000256" key="1">
    <source>
        <dbReference type="ARBA" id="ARBA00004496"/>
    </source>
</evidence>
<evidence type="ECO:0000256" key="6">
    <source>
        <dbReference type="ARBA" id="ARBA00022723"/>
    </source>
</evidence>
<keyword evidence="4" id="KW-0963">Cytoplasm</keyword>
<dbReference type="InterPro" id="IPR003442">
    <property type="entry name" value="T6A_TsaE"/>
</dbReference>
<proteinExistence type="inferred from homology"/>
<name>A0ABM6RRL1_9FIRM</name>
<accession>A0ABM6RRL1</accession>
<evidence type="ECO:0000256" key="9">
    <source>
        <dbReference type="ARBA" id="ARBA00022842"/>
    </source>
</evidence>
<dbReference type="NCBIfam" id="TIGR00150">
    <property type="entry name" value="T6A_YjeE"/>
    <property type="match status" value="1"/>
</dbReference>
<dbReference type="Pfam" id="PF02367">
    <property type="entry name" value="TsaE"/>
    <property type="match status" value="1"/>
</dbReference>
<keyword evidence="6" id="KW-0479">Metal-binding</keyword>
<evidence type="ECO:0000256" key="4">
    <source>
        <dbReference type="ARBA" id="ARBA00022490"/>
    </source>
</evidence>
<dbReference type="SUPFAM" id="SSF52540">
    <property type="entry name" value="P-loop containing nucleoside triphosphate hydrolases"/>
    <property type="match status" value="1"/>
</dbReference>
<gene>
    <name evidence="11" type="ORF">BXT84_08545</name>
</gene>
<dbReference type="PANTHER" id="PTHR33540">
    <property type="entry name" value="TRNA THREONYLCARBAMOYLADENOSINE BIOSYNTHESIS PROTEIN TSAE"/>
    <property type="match status" value="1"/>
</dbReference>